<dbReference type="AlphaFoldDB" id="A0A516GPX6"/>
<dbReference type="Pfam" id="PF02550">
    <property type="entry name" value="AcetylCoA_hydro"/>
    <property type="match status" value="1"/>
</dbReference>
<keyword evidence="2 5" id="KW-0808">Transferase</keyword>
<dbReference type="InterPro" id="IPR026888">
    <property type="entry name" value="AcetylCoA_hyd_C"/>
</dbReference>
<evidence type="ECO:0000313" key="5">
    <source>
        <dbReference type="EMBL" id="QDO93584.1"/>
    </source>
</evidence>
<dbReference type="PANTHER" id="PTHR21432:SF20">
    <property type="entry name" value="ACETYL-COA HYDROLASE"/>
    <property type="match status" value="1"/>
</dbReference>
<proteinExistence type="inferred from homology"/>
<accession>A0A516GPX6</accession>
<dbReference type="InterPro" id="IPR003702">
    <property type="entry name" value="ActCoA_hydro_N"/>
</dbReference>
<dbReference type="GO" id="GO:0006083">
    <property type="term" value="P:acetate metabolic process"/>
    <property type="evidence" value="ECO:0007669"/>
    <property type="project" value="InterPro"/>
</dbReference>
<dbReference type="Proteomes" id="UP000319209">
    <property type="component" value="Chromosome"/>
</dbReference>
<dbReference type="InterPro" id="IPR038460">
    <property type="entry name" value="AcetylCoA_hyd_C_sf"/>
</dbReference>
<name>A0A516GPX6_9FLAO</name>
<gene>
    <name evidence="5" type="ORF">FNB79_06190</name>
</gene>
<evidence type="ECO:0000259" key="4">
    <source>
        <dbReference type="Pfam" id="PF13336"/>
    </source>
</evidence>
<evidence type="ECO:0000313" key="6">
    <source>
        <dbReference type="Proteomes" id="UP000319209"/>
    </source>
</evidence>
<sequence>MNIPNTMSATDAVKLIKSGDRVLIQGGSATPQALIHAMVARAPELRGVNIVHLHTEGACGYVAPELKDSFTTSAFFIGGNIRKMIGVTADYIPVFLSDIPSLFREGYMNLDVVLVNVSPPDKHGFCSLGVSVDIVISGIEMGKTIIAQINPKMPRTFGDAIVHISRFAACVEVDEDLYEMKFVAPSEEEKAIGKNVAGIIEDGATLQMGIGGIPNAVLTYLTNHKNLGVHTEMFSEGIIDLVEKGIVNGAQKKVNPYKIVSGFAMGTRRLYDFMDDNPDIEMLDIGYVNDTAVIRKNPKVTAINSAVEIDITGQVCADSIGTRMISGVGGQMDFMRGAALSEGGKPIIALNSRTLKGVSKIVPTLRTGAGVVTTRAHARYVVTEYGVAEFFGKTLKARAMALRDIAHPEYREILDKAIFERFGSSIMV</sequence>
<dbReference type="KEGG" id="fop:FNB79_06190"/>
<evidence type="ECO:0000256" key="2">
    <source>
        <dbReference type="ARBA" id="ARBA00022679"/>
    </source>
</evidence>
<dbReference type="RefSeq" id="WP_143380486.1">
    <property type="nucleotide sequence ID" value="NZ_CP041637.1"/>
</dbReference>
<evidence type="ECO:0000256" key="1">
    <source>
        <dbReference type="ARBA" id="ARBA00009632"/>
    </source>
</evidence>
<dbReference type="Gene3D" id="3.40.1080.10">
    <property type="entry name" value="Glutaconate Coenzyme A-transferase"/>
    <property type="match status" value="1"/>
</dbReference>
<dbReference type="SUPFAM" id="SSF100950">
    <property type="entry name" value="NagB/RpiA/CoA transferase-like"/>
    <property type="match status" value="2"/>
</dbReference>
<dbReference type="InterPro" id="IPR046433">
    <property type="entry name" value="ActCoA_hydro"/>
</dbReference>
<dbReference type="Gene3D" id="3.40.1080.20">
    <property type="entry name" value="Acetyl-CoA hydrolase/transferase C-terminal domain"/>
    <property type="match status" value="1"/>
</dbReference>
<evidence type="ECO:0000259" key="3">
    <source>
        <dbReference type="Pfam" id="PF02550"/>
    </source>
</evidence>
<keyword evidence="6" id="KW-1185">Reference proteome</keyword>
<dbReference type="Gene3D" id="3.30.750.70">
    <property type="entry name" value="4-hydroxybutyrate coenzyme like domains"/>
    <property type="match status" value="1"/>
</dbReference>
<dbReference type="PANTHER" id="PTHR21432">
    <property type="entry name" value="ACETYL-COA HYDROLASE-RELATED"/>
    <property type="match status" value="1"/>
</dbReference>
<dbReference type="InterPro" id="IPR037171">
    <property type="entry name" value="NagB/RpiA_transferase-like"/>
</dbReference>
<comment type="similarity">
    <text evidence="1">Belongs to the acetyl-CoA hydrolase/transferase family.</text>
</comment>
<feature type="domain" description="Acetyl-CoA hydrolase/transferase N-terminal" evidence="3">
    <location>
        <begin position="8"/>
        <end position="175"/>
    </location>
</feature>
<reference evidence="5 6" key="1">
    <citation type="submission" date="2019-07" db="EMBL/GenBank/DDBJ databases">
        <title>Genome sequencing for Formosa sp. PS13.</title>
        <authorList>
            <person name="Park S.-J."/>
        </authorList>
    </citation>
    <scope>NUCLEOTIDE SEQUENCE [LARGE SCALE GENOMIC DNA]</scope>
    <source>
        <strain evidence="5 6">PS13</strain>
    </source>
</reference>
<dbReference type="EMBL" id="CP041637">
    <property type="protein sequence ID" value="QDO93584.1"/>
    <property type="molecule type" value="Genomic_DNA"/>
</dbReference>
<dbReference type="Pfam" id="PF13336">
    <property type="entry name" value="AcetylCoA_hyd_C"/>
    <property type="match status" value="1"/>
</dbReference>
<feature type="domain" description="Acetyl-CoA hydrolase/transferase C-terminal" evidence="4">
    <location>
        <begin position="266"/>
        <end position="417"/>
    </location>
</feature>
<dbReference type="GO" id="GO:0008775">
    <property type="term" value="F:acetate CoA-transferase activity"/>
    <property type="evidence" value="ECO:0007669"/>
    <property type="project" value="InterPro"/>
</dbReference>
<dbReference type="OrthoDB" id="9801795at2"/>
<organism evidence="5 6">
    <name type="scientific">Formosa sediminum</name>
    <dbReference type="NCBI Taxonomy" id="2594004"/>
    <lineage>
        <taxon>Bacteria</taxon>
        <taxon>Pseudomonadati</taxon>
        <taxon>Bacteroidota</taxon>
        <taxon>Flavobacteriia</taxon>
        <taxon>Flavobacteriales</taxon>
        <taxon>Flavobacteriaceae</taxon>
        <taxon>Formosa</taxon>
    </lineage>
</organism>
<protein>
    <submittedName>
        <fullName evidence="5">4-hydroxybutyrate CoA-transferase</fullName>
    </submittedName>
</protein>